<feature type="transmembrane region" description="Helical" evidence="1">
    <location>
        <begin position="74"/>
        <end position="96"/>
    </location>
</feature>
<dbReference type="AlphaFoldDB" id="A0A7D8A7C6"/>
<evidence type="ECO:0000313" key="3">
    <source>
        <dbReference type="Proteomes" id="UP000515708"/>
    </source>
</evidence>
<keyword evidence="1" id="KW-0472">Membrane</keyword>
<gene>
    <name evidence="2" type="ORF">FVO59_04215</name>
</gene>
<dbReference type="Proteomes" id="UP000515708">
    <property type="component" value="Chromosome"/>
</dbReference>
<keyword evidence="1" id="KW-0812">Transmembrane</keyword>
<evidence type="ECO:0000256" key="1">
    <source>
        <dbReference type="SAM" id="Phobius"/>
    </source>
</evidence>
<evidence type="ECO:0000313" key="2">
    <source>
        <dbReference type="EMBL" id="QMU96500.1"/>
    </source>
</evidence>
<feature type="transmembrane region" description="Helical" evidence="1">
    <location>
        <begin position="184"/>
        <end position="211"/>
    </location>
</feature>
<accession>A0A7D8A7C6</accession>
<proteinExistence type="predicted"/>
<feature type="transmembrane region" description="Helical" evidence="1">
    <location>
        <begin position="40"/>
        <end position="62"/>
    </location>
</feature>
<feature type="transmembrane region" description="Helical" evidence="1">
    <location>
        <begin position="116"/>
        <end position="142"/>
    </location>
</feature>
<reference evidence="2 3" key="1">
    <citation type="journal article" date="2020" name="Front. Microbiol.">
        <title>Design of Bacterial Strain-Specific qPCR Assays Using NGS Data and Publicly Available Resources and Its Application to Track Biocontrol Strains.</title>
        <authorList>
            <person name="Hernandez I."/>
            <person name="Sant C."/>
            <person name="Martinez R."/>
            <person name="Fernandez C."/>
        </authorList>
    </citation>
    <scope>NUCLEOTIDE SEQUENCE [LARGE SCALE GENOMIC DNA]</scope>
    <source>
        <strain evidence="2 3">B24</strain>
    </source>
</reference>
<keyword evidence="1" id="KW-1133">Transmembrane helix</keyword>
<sequence>MIEVDTAADATRSRRRTWITGGVLFVASALLELAPPELAFGMSFGLSTALFAVGAGVFAIGLGRPGSVSARRPLGTSAVIALAVWQLLSGPLFTAVSAMLLAGSSPMDMSGFGRDLGLVTMLTTSMDVITLALAIVATVQIARIAVVPRPFNRAPLWALIAVVFAQLAPNAIAVAGSIDDQAQLSALFALIPLITAAAVAFLGVAAIVLAVRPAGGETVVFASPG</sequence>
<organism evidence="2 3">
    <name type="scientific">Microbacterium esteraromaticum</name>
    <dbReference type="NCBI Taxonomy" id="57043"/>
    <lineage>
        <taxon>Bacteria</taxon>
        <taxon>Bacillati</taxon>
        <taxon>Actinomycetota</taxon>
        <taxon>Actinomycetes</taxon>
        <taxon>Micrococcales</taxon>
        <taxon>Microbacteriaceae</taxon>
        <taxon>Microbacterium</taxon>
    </lineage>
</organism>
<dbReference type="RefSeq" id="WP_182254968.1">
    <property type="nucleotide sequence ID" value="NZ_CP043732.1"/>
</dbReference>
<feature type="transmembrane region" description="Helical" evidence="1">
    <location>
        <begin position="17"/>
        <end position="34"/>
    </location>
</feature>
<feature type="transmembrane region" description="Helical" evidence="1">
    <location>
        <begin position="154"/>
        <end position="178"/>
    </location>
</feature>
<evidence type="ECO:0008006" key="4">
    <source>
        <dbReference type="Google" id="ProtNLM"/>
    </source>
</evidence>
<name>A0A7D8A7C6_9MICO</name>
<protein>
    <recommendedName>
        <fullName evidence="4">Integral membrane protein</fullName>
    </recommendedName>
</protein>
<dbReference type="EMBL" id="CP043732">
    <property type="protein sequence ID" value="QMU96500.1"/>
    <property type="molecule type" value="Genomic_DNA"/>
</dbReference>